<reference evidence="2" key="1">
    <citation type="submission" date="2023-11" db="EMBL/GenBank/DDBJ databases">
        <authorList>
            <person name="De Vega J J."/>
            <person name="De Vega J J."/>
        </authorList>
    </citation>
    <scope>NUCLEOTIDE SEQUENCE</scope>
</reference>
<evidence type="ECO:0000313" key="3">
    <source>
        <dbReference type="Proteomes" id="UP001295794"/>
    </source>
</evidence>
<feature type="region of interest" description="Disordered" evidence="1">
    <location>
        <begin position="24"/>
        <end position="83"/>
    </location>
</feature>
<dbReference type="EMBL" id="CAVNYO010000176">
    <property type="protein sequence ID" value="CAK5271787.1"/>
    <property type="molecule type" value="Genomic_DNA"/>
</dbReference>
<feature type="non-terminal residue" evidence="2">
    <location>
        <position position="1"/>
    </location>
</feature>
<protein>
    <submittedName>
        <fullName evidence="2">Uncharacterized protein</fullName>
    </submittedName>
</protein>
<evidence type="ECO:0000313" key="2">
    <source>
        <dbReference type="EMBL" id="CAK5271787.1"/>
    </source>
</evidence>
<gene>
    <name evidence="2" type="ORF">MYCIT1_LOCUS17100</name>
</gene>
<dbReference type="AlphaFoldDB" id="A0AAD2HCP9"/>
<evidence type="ECO:0000256" key="1">
    <source>
        <dbReference type="SAM" id="MobiDB-lite"/>
    </source>
</evidence>
<organism evidence="2 3">
    <name type="scientific">Mycena citricolor</name>
    <dbReference type="NCBI Taxonomy" id="2018698"/>
    <lineage>
        <taxon>Eukaryota</taxon>
        <taxon>Fungi</taxon>
        <taxon>Dikarya</taxon>
        <taxon>Basidiomycota</taxon>
        <taxon>Agaricomycotina</taxon>
        <taxon>Agaricomycetes</taxon>
        <taxon>Agaricomycetidae</taxon>
        <taxon>Agaricales</taxon>
        <taxon>Marasmiineae</taxon>
        <taxon>Mycenaceae</taxon>
        <taxon>Mycena</taxon>
    </lineage>
</organism>
<name>A0AAD2HCP9_9AGAR</name>
<comment type="caution">
    <text evidence="2">The sequence shown here is derived from an EMBL/GenBank/DDBJ whole genome shotgun (WGS) entry which is preliminary data.</text>
</comment>
<accession>A0AAD2HCP9</accession>
<keyword evidence="3" id="KW-1185">Reference proteome</keyword>
<proteinExistence type="predicted"/>
<sequence length="190" mass="21137">RCTLQRYDLYVRIPRIIGRNRPAISGRRRRNTSRLVPNNQCGRYRKRAEIGRTKTRKQSKHERNTNQHANDTGAKASARLDRDRVQPENILKSDEEAGILRRPPCCCCCSAGDLSADQESSETMLLRNESLSDELSVSVSVAGGDNAADLSVAPNRSWRMRWMLAPALESKLSADASLAVEELLADSGNA</sequence>
<dbReference type="Proteomes" id="UP001295794">
    <property type="component" value="Unassembled WGS sequence"/>
</dbReference>
<feature type="non-terminal residue" evidence="2">
    <location>
        <position position="190"/>
    </location>
</feature>